<dbReference type="InterPro" id="IPR011460">
    <property type="entry name" value="Lcl_C"/>
</dbReference>
<dbReference type="OrthoDB" id="9815730at2"/>
<dbReference type="Pfam" id="PF07603">
    <property type="entry name" value="Lcl_C"/>
    <property type="match status" value="1"/>
</dbReference>
<reference evidence="3" key="1">
    <citation type="submission" date="2016-03" db="EMBL/GenBank/DDBJ databases">
        <authorList>
            <person name="Heylen K."/>
            <person name="De Vos P."/>
            <person name="Vekeman B."/>
        </authorList>
    </citation>
    <scope>NUCLEOTIDE SEQUENCE [LARGE SCALE GENOMIC DNA]</scope>
    <source>
        <strain evidence="3">R-45383</strain>
    </source>
</reference>
<keyword evidence="3" id="KW-1185">Reference proteome</keyword>
<dbReference type="AlphaFoldDB" id="A0A177P7H5"/>
<dbReference type="Proteomes" id="UP000077628">
    <property type="component" value="Unassembled WGS sequence"/>
</dbReference>
<evidence type="ECO:0000259" key="1">
    <source>
        <dbReference type="Pfam" id="PF07603"/>
    </source>
</evidence>
<dbReference type="InterPro" id="IPR013783">
    <property type="entry name" value="Ig-like_fold"/>
</dbReference>
<organism evidence="2 3">
    <name type="scientific">Methylomonas koyamae</name>
    <dbReference type="NCBI Taxonomy" id="702114"/>
    <lineage>
        <taxon>Bacteria</taxon>
        <taxon>Pseudomonadati</taxon>
        <taxon>Pseudomonadota</taxon>
        <taxon>Gammaproteobacteria</taxon>
        <taxon>Methylococcales</taxon>
        <taxon>Methylococcaceae</taxon>
        <taxon>Methylomonas</taxon>
    </lineage>
</organism>
<comment type="caution">
    <text evidence="2">The sequence shown here is derived from an EMBL/GenBank/DDBJ whole genome shotgun (WGS) entry which is preliminary data.</text>
</comment>
<dbReference type="STRING" id="702114.A1355_19765"/>
<feature type="domain" description="Lcl C-terminal" evidence="1">
    <location>
        <begin position="528"/>
        <end position="653"/>
    </location>
</feature>
<dbReference type="Pfam" id="PF22352">
    <property type="entry name" value="K319L-like_PKD"/>
    <property type="match status" value="1"/>
</dbReference>
<dbReference type="EMBL" id="LUUK01000039">
    <property type="protein sequence ID" value="OAI25393.1"/>
    <property type="molecule type" value="Genomic_DNA"/>
</dbReference>
<gene>
    <name evidence="2" type="ORF">A1355_19765</name>
</gene>
<dbReference type="Gene3D" id="2.60.40.10">
    <property type="entry name" value="Immunoglobulins"/>
    <property type="match status" value="3"/>
</dbReference>
<accession>A0A177P7H5</accession>
<sequence>MNRFLTGKVWFRLIWLAVFLMVGPVKNCWAVLSASAGSNQTVLYNATVTLSGSASDVTKAVKRWQWRQISGKKVKLRNANRASASFVSPSVAGTLKFMLTVTDKAKPKAYAVVSVTVVPNAPGLTLVSQNFNANQAIAAGQTQVLTWSVRNDSGYTLCAREGGISSCKIALVAGNGTGGLTYTTIQPESTDDWANGVTKDFSVSAIAPATIPAGSYQQAWTFSYDSGQSLPIAGNDSGLSAQLSVAPIVSVSLLNAYYGSDASDTYHAGDSITQGTSKVLNWVVKNNSNTSLDSVVLAAGAATGNLQVATISPASVASWASGESKTFSVTVTAPADDLGGNHALNWNLSYGGGTALTLDNSQQIGFSLQTPNPNIHLVLVRRYFENNAAVVDGSQIAQGGGRTVKWDIRNDSSVVLNNVSLSPGSATGNLTIGAISPAVANNWGIGETKTFSVAVSAGVGVLSGRHGKAWSLALDGNPLNLDGNQTVGFSLTTAPLSCEVSASPSLVGLTKLNTNGVAAIASSASWSCVKDNSSGLIWEVKSDDSGLRDKDNVYTWSEAQAYVQSVNAQGLCGAFDWRLPTAEELLSLVGARTDDASARVTRLIDYDFYPNSQTADYWSNSDSSDGNAWGVSFEDGGYVLNAKTSAHYVRLVRDAN</sequence>
<proteinExistence type="predicted"/>
<name>A0A177P7H5_9GAMM</name>
<protein>
    <recommendedName>
        <fullName evidence="1">Lcl C-terminal domain-containing protein</fullName>
    </recommendedName>
</protein>
<evidence type="ECO:0000313" key="3">
    <source>
        <dbReference type="Proteomes" id="UP000077628"/>
    </source>
</evidence>
<evidence type="ECO:0000313" key="2">
    <source>
        <dbReference type="EMBL" id="OAI25393.1"/>
    </source>
</evidence>